<feature type="domain" description="Cytochrome c" evidence="14">
    <location>
        <begin position="496"/>
        <end position="584"/>
    </location>
</feature>
<dbReference type="PROSITE" id="PS51002">
    <property type="entry name" value="CYTB_NTER"/>
    <property type="match status" value="1"/>
</dbReference>
<dbReference type="PANTHER" id="PTHR19271">
    <property type="entry name" value="CYTOCHROME B"/>
    <property type="match status" value="1"/>
</dbReference>
<keyword evidence="6" id="KW-0249">Electron transport</keyword>
<dbReference type="InterPro" id="IPR005797">
    <property type="entry name" value="Cyt_b/b6_N"/>
</dbReference>
<dbReference type="Proteomes" id="UP000186309">
    <property type="component" value="Chromosome"/>
</dbReference>
<feature type="transmembrane region" description="Helical" evidence="11">
    <location>
        <begin position="233"/>
        <end position="252"/>
    </location>
</feature>
<evidence type="ECO:0000256" key="8">
    <source>
        <dbReference type="ARBA" id="ARBA00023004"/>
    </source>
</evidence>
<dbReference type="PROSITE" id="PS51003">
    <property type="entry name" value="CYTB_CTER"/>
    <property type="match status" value="1"/>
</dbReference>
<keyword evidence="16" id="KW-1185">Reference proteome</keyword>
<keyword evidence="2" id="KW-0813">Transport</keyword>
<dbReference type="Pfam" id="PF00032">
    <property type="entry name" value="Cytochrom_B_C"/>
    <property type="match status" value="1"/>
</dbReference>
<dbReference type="STRING" id="1387353.BSF38_01479"/>
<dbReference type="GO" id="GO:0016491">
    <property type="term" value="F:oxidoreductase activity"/>
    <property type="evidence" value="ECO:0007669"/>
    <property type="project" value="InterPro"/>
</dbReference>
<feature type="transmembrane region" description="Helical" evidence="11">
    <location>
        <begin position="184"/>
        <end position="207"/>
    </location>
</feature>
<dbReference type="SUPFAM" id="SSF81342">
    <property type="entry name" value="Transmembrane di-heme cytochromes"/>
    <property type="match status" value="1"/>
</dbReference>
<evidence type="ECO:0000256" key="1">
    <source>
        <dbReference type="ARBA" id="ARBA00004141"/>
    </source>
</evidence>
<dbReference type="GO" id="GO:0046872">
    <property type="term" value="F:metal ion binding"/>
    <property type="evidence" value="ECO:0007669"/>
    <property type="project" value="UniProtKB-KW"/>
</dbReference>
<keyword evidence="3 10" id="KW-0349">Heme</keyword>
<dbReference type="PANTHER" id="PTHR19271:SF16">
    <property type="entry name" value="CYTOCHROME B"/>
    <property type="match status" value="1"/>
</dbReference>
<feature type="transmembrane region" description="Helical" evidence="11">
    <location>
        <begin position="89"/>
        <end position="110"/>
    </location>
</feature>
<dbReference type="Pfam" id="PF13631">
    <property type="entry name" value="Cytochrom_B_N_2"/>
    <property type="match status" value="1"/>
</dbReference>
<evidence type="ECO:0000259" key="13">
    <source>
        <dbReference type="PROSITE" id="PS51003"/>
    </source>
</evidence>
<dbReference type="InterPro" id="IPR027387">
    <property type="entry name" value="Cytb/b6-like_sf"/>
</dbReference>
<reference evidence="16" key="1">
    <citation type="submission" date="2016-12" db="EMBL/GenBank/DDBJ databases">
        <title>Comparative genomics of four Isosphaeraceae planctomycetes: a common pool of plasmids and glycoside hydrolase genes.</title>
        <authorList>
            <person name="Ivanova A."/>
        </authorList>
    </citation>
    <scope>NUCLEOTIDE SEQUENCE [LARGE SCALE GENOMIC DNA]</scope>
    <source>
        <strain evidence="16">PX4</strain>
    </source>
</reference>
<feature type="transmembrane region" description="Helical" evidence="11">
    <location>
        <begin position="117"/>
        <end position="137"/>
    </location>
</feature>
<evidence type="ECO:0000256" key="10">
    <source>
        <dbReference type="PROSITE-ProRule" id="PRU00433"/>
    </source>
</evidence>
<dbReference type="SUPFAM" id="SSF46626">
    <property type="entry name" value="Cytochrome c"/>
    <property type="match status" value="2"/>
</dbReference>
<evidence type="ECO:0000259" key="14">
    <source>
        <dbReference type="PROSITE" id="PS51007"/>
    </source>
</evidence>
<evidence type="ECO:0000256" key="7">
    <source>
        <dbReference type="ARBA" id="ARBA00022989"/>
    </source>
</evidence>
<sequence length="602" mass="66633">MSNFIADWLDDRTGLRTSLRSLEEEALPAGARWRYVFGSVLASIFMIQAFSGLMMMTAYSASSSTAWGSVYYIEKVMWMGWFIRGLHHFGAQTVMVLLLFHFLQVLFAAAYRAPREVNWWLGLALMAIVLAFSHTGYQLPWDQKGYWATKVVTNIMGGAPILGPYIKTAVVGGSEYGNQTVTRFYGLHVGVLPVLMFICLFAHVALCRRHGLKPPRRFDANAPKATYWPDQTFLNLMATTVVLGVMVALILYEGGAPLDAPADPSSSDYPARPEWFFRFLFQMLKHFPGKYEWVGSIAIPGAIMLTMALLPLLDKVLPSRVLHFFACSLIFGLAGGAGYLTLESFVEDARTPSFHEARVKADASRDRALFLAAHPAYGVPPEGASYLMRLDPLTRGRAVLEAKCLGCHQMGGQGAGEVSAPDLKDFGTRAWVRGLLEKPDADAYYGKTPECDGMVDWKRTTKLDAKQLDDVSDFVASFAKIPADMNVDEWLNSPGVAEHPGNELFQKDCGKCHAIDGYTEGGVRDSPNLFAWGSPQWTSRMIRKPHADDRYGYLAEKQRMPALGSDALTDNDLKMIVRYLANDYLSPEQTPTAVATSPPAKP</sequence>
<keyword evidence="8 10" id="KW-0408">Iron</keyword>
<dbReference type="GO" id="GO:0009055">
    <property type="term" value="F:electron transfer activity"/>
    <property type="evidence" value="ECO:0007669"/>
    <property type="project" value="InterPro"/>
</dbReference>
<feature type="transmembrane region" description="Helical" evidence="11">
    <location>
        <begin position="33"/>
        <end position="53"/>
    </location>
</feature>
<dbReference type="RefSeq" id="WP_076344373.1">
    <property type="nucleotide sequence ID" value="NZ_CP019082.1"/>
</dbReference>
<dbReference type="AlphaFoldDB" id="A0A1U7CM74"/>
<evidence type="ECO:0000256" key="5">
    <source>
        <dbReference type="ARBA" id="ARBA00022723"/>
    </source>
</evidence>
<feature type="domain" description="Cytochrome c" evidence="14">
    <location>
        <begin position="391"/>
        <end position="479"/>
    </location>
</feature>
<organism evidence="15 16">
    <name type="scientific">Paludisphaera borealis</name>
    <dbReference type="NCBI Taxonomy" id="1387353"/>
    <lineage>
        <taxon>Bacteria</taxon>
        <taxon>Pseudomonadati</taxon>
        <taxon>Planctomycetota</taxon>
        <taxon>Planctomycetia</taxon>
        <taxon>Isosphaerales</taxon>
        <taxon>Isosphaeraceae</taxon>
        <taxon>Paludisphaera</taxon>
    </lineage>
</organism>
<evidence type="ECO:0000256" key="11">
    <source>
        <dbReference type="SAM" id="Phobius"/>
    </source>
</evidence>
<dbReference type="Pfam" id="PF13442">
    <property type="entry name" value="Cytochrome_CBB3"/>
    <property type="match status" value="1"/>
</dbReference>
<dbReference type="KEGG" id="pbor:BSF38_01479"/>
<dbReference type="PROSITE" id="PS51007">
    <property type="entry name" value="CYTC"/>
    <property type="match status" value="2"/>
</dbReference>
<evidence type="ECO:0000256" key="6">
    <source>
        <dbReference type="ARBA" id="ARBA00022982"/>
    </source>
</evidence>
<dbReference type="GO" id="GO:0016020">
    <property type="term" value="C:membrane"/>
    <property type="evidence" value="ECO:0007669"/>
    <property type="project" value="UniProtKB-SubCell"/>
</dbReference>
<proteinExistence type="predicted"/>
<dbReference type="InterPro" id="IPR036909">
    <property type="entry name" value="Cyt_c-like_dom_sf"/>
</dbReference>
<dbReference type="SUPFAM" id="SSF81648">
    <property type="entry name" value="a domain/subunit of cytochrome bc1 complex (Ubiquinol-cytochrome c reductase)"/>
    <property type="match status" value="1"/>
</dbReference>
<dbReference type="EMBL" id="CP019082">
    <property type="protein sequence ID" value="APW60017.1"/>
    <property type="molecule type" value="Genomic_DNA"/>
</dbReference>
<protein>
    <submittedName>
        <fullName evidence="15">Menaquinol-cytochrome c reductase cytochrome b subunit</fullName>
    </submittedName>
</protein>
<feature type="domain" description="Cytochrome b/b6 C-terminal region profile" evidence="13">
    <location>
        <begin position="217"/>
        <end position="314"/>
    </location>
</feature>
<dbReference type="GO" id="GO:0020037">
    <property type="term" value="F:heme binding"/>
    <property type="evidence" value="ECO:0007669"/>
    <property type="project" value="InterPro"/>
</dbReference>
<keyword evidence="4 11" id="KW-0812">Transmembrane</keyword>
<dbReference type="InterPro" id="IPR036150">
    <property type="entry name" value="Cyt_b/b6_C_sf"/>
</dbReference>
<gene>
    <name evidence="15" type="primary">qcrB_1</name>
    <name evidence="15" type="ORF">BSF38_01479</name>
</gene>
<feature type="transmembrane region" description="Helical" evidence="11">
    <location>
        <begin position="321"/>
        <end position="342"/>
    </location>
</feature>
<dbReference type="Gene3D" id="1.20.810.10">
    <property type="entry name" value="Cytochrome Bc1 Complex, Chain C"/>
    <property type="match status" value="1"/>
</dbReference>
<accession>A0A1U7CM74</accession>
<evidence type="ECO:0000256" key="4">
    <source>
        <dbReference type="ARBA" id="ARBA00022692"/>
    </source>
</evidence>
<keyword evidence="5 10" id="KW-0479">Metal-binding</keyword>
<dbReference type="OrthoDB" id="9804503at2"/>
<dbReference type="GO" id="GO:0022904">
    <property type="term" value="P:respiratory electron transport chain"/>
    <property type="evidence" value="ECO:0007669"/>
    <property type="project" value="InterPro"/>
</dbReference>
<dbReference type="InterPro" id="IPR005798">
    <property type="entry name" value="Cyt_b/b6_C"/>
</dbReference>
<keyword evidence="7 11" id="KW-1133">Transmembrane helix</keyword>
<evidence type="ECO:0000256" key="2">
    <source>
        <dbReference type="ARBA" id="ARBA00022448"/>
    </source>
</evidence>
<comment type="subcellular location">
    <subcellularLocation>
        <location evidence="1">Membrane</location>
        <topology evidence="1">Multi-pass membrane protein</topology>
    </subcellularLocation>
</comment>
<evidence type="ECO:0000313" key="16">
    <source>
        <dbReference type="Proteomes" id="UP000186309"/>
    </source>
</evidence>
<dbReference type="Pfam" id="PF00034">
    <property type="entry name" value="Cytochrom_C"/>
    <property type="match status" value="1"/>
</dbReference>
<feature type="domain" description="Cytochrome b/b6 N-terminal region profile" evidence="12">
    <location>
        <begin position="5"/>
        <end position="216"/>
    </location>
</feature>
<evidence type="ECO:0000259" key="12">
    <source>
        <dbReference type="PROSITE" id="PS51002"/>
    </source>
</evidence>
<evidence type="ECO:0000256" key="9">
    <source>
        <dbReference type="ARBA" id="ARBA00023136"/>
    </source>
</evidence>
<dbReference type="InterPro" id="IPR016174">
    <property type="entry name" value="Di-haem_cyt_TM"/>
</dbReference>
<name>A0A1U7CM74_9BACT</name>
<evidence type="ECO:0000313" key="15">
    <source>
        <dbReference type="EMBL" id="APW60017.1"/>
    </source>
</evidence>
<keyword evidence="9 11" id="KW-0472">Membrane</keyword>
<feature type="transmembrane region" description="Helical" evidence="11">
    <location>
        <begin position="293"/>
        <end position="314"/>
    </location>
</feature>
<dbReference type="Gene3D" id="1.10.760.10">
    <property type="entry name" value="Cytochrome c-like domain"/>
    <property type="match status" value="2"/>
</dbReference>
<dbReference type="InterPro" id="IPR009056">
    <property type="entry name" value="Cyt_c-like_dom"/>
</dbReference>
<evidence type="ECO:0000256" key="3">
    <source>
        <dbReference type="ARBA" id="ARBA00022617"/>
    </source>
</evidence>